<organism evidence="2">
    <name type="scientific">Arcella intermedia</name>
    <dbReference type="NCBI Taxonomy" id="1963864"/>
    <lineage>
        <taxon>Eukaryota</taxon>
        <taxon>Amoebozoa</taxon>
        <taxon>Tubulinea</taxon>
        <taxon>Elardia</taxon>
        <taxon>Arcellinida</taxon>
        <taxon>Sphaerothecina</taxon>
        <taxon>Arcellidae</taxon>
        <taxon>Arcella</taxon>
    </lineage>
</organism>
<reference evidence="2" key="1">
    <citation type="journal article" date="2020" name="J. Eukaryot. Microbiol.">
        <title>De novo Sequencing, Assembly and Annotation of the Transcriptome for the Free-Living Testate Amoeba Arcella intermedia.</title>
        <authorList>
            <person name="Ribeiro G.M."/>
            <person name="Porfirio-Sousa A.L."/>
            <person name="Maurer-Alcala X.X."/>
            <person name="Katz L.A."/>
            <person name="Lahr D.J.G."/>
        </authorList>
    </citation>
    <scope>NUCLEOTIDE SEQUENCE</scope>
</reference>
<name>A0A6B2LTZ9_9EUKA</name>
<dbReference type="AlphaFoldDB" id="A0A6B2LTZ9"/>
<dbReference type="Gene3D" id="3.10.20.90">
    <property type="entry name" value="Phosphatidylinositol 3-kinase Catalytic Subunit, Chain A, domain 1"/>
    <property type="match status" value="1"/>
</dbReference>
<proteinExistence type="predicted"/>
<evidence type="ECO:0000256" key="1">
    <source>
        <dbReference type="SAM" id="MobiDB-lite"/>
    </source>
</evidence>
<evidence type="ECO:0000313" key="2">
    <source>
        <dbReference type="EMBL" id="NDV40427.1"/>
    </source>
</evidence>
<dbReference type="EMBL" id="GIBP01011458">
    <property type="protein sequence ID" value="NDV40427.1"/>
    <property type="molecule type" value="Transcribed_RNA"/>
</dbReference>
<protein>
    <recommendedName>
        <fullName evidence="3">Ubiquitin-like domain-containing protein</fullName>
    </recommendedName>
</protein>
<evidence type="ECO:0008006" key="3">
    <source>
        <dbReference type="Google" id="ProtNLM"/>
    </source>
</evidence>
<feature type="region of interest" description="Disordered" evidence="1">
    <location>
        <begin position="67"/>
        <end position="88"/>
    </location>
</feature>
<sequence length="88" mass="9926">MIYKTLRVDANFTTTQAVKFIAETVNVSSLLTGSEGLYVPDEKKWLDDNTPLSDYESLQDVEHIEFKTKGKDDDDEPTDPKPCPCTIL</sequence>
<accession>A0A6B2LTZ9</accession>